<proteinExistence type="predicted"/>
<organism evidence="2 3">
    <name type="scientific">Tanacetum coccineum</name>
    <dbReference type="NCBI Taxonomy" id="301880"/>
    <lineage>
        <taxon>Eukaryota</taxon>
        <taxon>Viridiplantae</taxon>
        <taxon>Streptophyta</taxon>
        <taxon>Embryophyta</taxon>
        <taxon>Tracheophyta</taxon>
        <taxon>Spermatophyta</taxon>
        <taxon>Magnoliopsida</taxon>
        <taxon>eudicotyledons</taxon>
        <taxon>Gunneridae</taxon>
        <taxon>Pentapetalae</taxon>
        <taxon>asterids</taxon>
        <taxon>campanulids</taxon>
        <taxon>Asterales</taxon>
        <taxon>Asteraceae</taxon>
        <taxon>Asteroideae</taxon>
        <taxon>Anthemideae</taxon>
        <taxon>Anthemidinae</taxon>
        <taxon>Tanacetum</taxon>
    </lineage>
</organism>
<comment type="caution">
    <text evidence="2">The sequence shown here is derived from an EMBL/GenBank/DDBJ whole genome shotgun (WGS) entry which is preliminary data.</text>
</comment>
<dbReference type="EMBL" id="BQNB010018007">
    <property type="protein sequence ID" value="GJT69652.1"/>
    <property type="molecule type" value="Genomic_DNA"/>
</dbReference>
<feature type="region of interest" description="Disordered" evidence="1">
    <location>
        <begin position="108"/>
        <end position="155"/>
    </location>
</feature>
<keyword evidence="3" id="KW-1185">Reference proteome</keyword>
<feature type="compositionally biased region" description="Low complexity" evidence="1">
    <location>
        <begin position="133"/>
        <end position="144"/>
    </location>
</feature>
<evidence type="ECO:0000256" key="1">
    <source>
        <dbReference type="SAM" id="MobiDB-lite"/>
    </source>
</evidence>
<name>A0ABQ5G474_9ASTR</name>
<dbReference type="Proteomes" id="UP001151760">
    <property type="component" value="Unassembled WGS sequence"/>
</dbReference>
<evidence type="ECO:0000313" key="2">
    <source>
        <dbReference type="EMBL" id="GJT69652.1"/>
    </source>
</evidence>
<sequence length="219" mass="24340">MIAATEALIAAKRLCLTALAPSFVDTVDATPGRPMSREVGYGITDVWDDMVRDMVERAPTTLEELSQRVTDLVATLARDTHEMHAWQAWSQDMDCNRAVHAELLAYRAEGHDKTREPEPARDPEPQDGPTDVSSSSHRSSGNGDDSYESGSGRRTERAARECTYSDFVKCQPFNFKGTEGVVSLTQWFEKMEFVFYISNCTVVCQIKFATCTLLGNALT</sequence>
<protein>
    <recommendedName>
        <fullName evidence="4">Reverse transcriptase domain-containing protein</fullName>
    </recommendedName>
</protein>
<evidence type="ECO:0008006" key="4">
    <source>
        <dbReference type="Google" id="ProtNLM"/>
    </source>
</evidence>
<evidence type="ECO:0000313" key="3">
    <source>
        <dbReference type="Proteomes" id="UP001151760"/>
    </source>
</evidence>
<accession>A0ABQ5G474</accession>
<feature type="compositionally biased region" description="Basic and acidic residues" evidence="1">
    <location>
        <begin position="108"/>
        <end position="124"/>
    </location>
</feature>
<reference evidence="2" key="1">
    <citation type="journal article" date="2022" name="Int. J. Mol. Sci.">
        <title>Draft Genome of Tanacetum Coccineum: Genomic Comparison of Closely Related Tanacetum-Family Plants.</title>
        <authorList>
            <person name="Yamashiro T."/>
            <person name="Shiraishi A."/>
            <person name="Nakayama K."/>
            <person name="Satake H."/>
        </authorList>
    </citation>
    <scope>NUCLEOTIDE SEQUENCE</scope>
</reference>
<reference evidence="2" key="2">
    <citation type="submission" date="2022-01" db="EMBL/GenBank/DDBJ databases">
        <authorList>
            <person name="Yamashiro T."/>
            <person name="Shiraishi A."/>
            <person name="Satake H."/>
            <person name="Nakayama K."/>
        </authorList>
    </citation>
    <scope>NUCLEOTIDE SEQUENCE</scope>
</reference>
<gene>
    <name evidence="2" type="ORF">Tco_1028938</name>
</gene>